<reference evidence="2" key="1">
    <citation type="submission" date="2022-11" db="UniProtKB">
        <authorList>
            <consortium name="WormBaseParasite"/>
        </authorList>
    </citation>
    <scope>IDENTIFICATION</scope>
</reference>
<protein>
    <submittedName>
        <fullName evidence="2">Uncharacterized protein</fullName>
    </submittedName>
</protein>
<proteinExistence type="predicted"/>
<dbReference type="WBParaSite" id="nRc.2.0.1.t48197-RA">
    <property type="protein sequence ID" value="nRc.2.0.1.t48197-RA"/>
    <property type="gene ID" value="nRc.2.0.1.g48197"/>
</dbReference>
<keyword evidence="1" id="KW-1185">Reference proteome</keyword>
<sequence>MLRDNSPLTQLAIHVGKILKSSSEEEVLTDVSKWAFDLPLSLCAICLACARRKAIVLRECDELCVVDDVLLDFAQHGRLHAVVKHLSRNTADVLKRFHVTAQNRLKVLVLNEAAPQIAAVSKHEREQPDRAPLSRDVIKFDIEVSKVHLSLSSSRRLEAHLEATLLGRTNFSDQVTQSCATADVAHRLNLPKKSFNAQLGVLTHTLGHVMDKRIDDARTRRTRTITRRLHTILNVFANGLAIHI</sequence>
<dbReference type="AlphaFoldDB" id="A0A915LBH2"/>
<evidence type="ECO:0000313" key="2">
    <source>
        <dbReference type="WBParaSite" id="nRc.2.0.1.t48197-RA"/>
    </source>
</evidence>
<accession>A0A915LBH2</accession>
<dbReference type="Proteomes" id="UP000887565">
    <property type="component" value="Unplaced"/>
</dbReference>
<evidence type="ECO:0000313" key="1">
    <source>
        <dbReference type="Proteomes" id="UP000887565"/>
    </source>
</evidence>
<name>A0A915LBH2_ROMCU</name>
<organism evidence="1 2">
    <name type="scientific">Romanomermis culicivorax</name>
    <name type="common">Nematode worm</name>
    <dbReference type="NCBI Taxonomy" id="13658"/>
    <lineage>
        <taxon>Eukaryota</taxon>
        <taxon>Metazoa</taxon>
        <taxon>Ecdysozoa</taxon>
        <taxon>Nematoda</taxon>
        <taxon>Enoplea</taxon>
        <taxon>Dorylaimia</taxon>
        <taxon>Mermithida</taxon>
        <taxon>Mermithoidea</taxon>
        <taxon>Mermithidae</taxon>
        <taxon>Romanomermis</taxon>
    </lineage>
</organism>